<keyword evidence="2" id="KW-0732">Signal</keyword>
<feature type="compositionally biased region" description="Basic and acidic residues" evidence="1">
    <location>
        <begin position="168"/>
        <end position="178"/>
    </location>
</feature>
<accession>A0ABY0IP26</accession>
<gene>
    <name evidence="3" type="ORF">EV678_2511</name>
</gene>
<evidence type="ECO:0000256" key="1">
    <source>
        <dbReference type="SAM" id="MobiDB-lite"/>
    </source>
</evidence>
<name>A0ABY0IP26_9RHOO</name>
<feature type="region of interest" description="Disordered" evidence="1">
    <location>
        <begin position="168"/>
        <end position="188"/>
    </location>
</feature>
<dbReference type="Proteomes" id="UP000292136">
    <property type="component" value="Unassembled WGS sequence"/>
</dbReference>
<dbReference type="PANTHER" id="PTHR41247">
    <property type="entry name" value="HTH-TYPE TRANSCRIPTIONAL REPRESSOR YCNK"/>
    <property type="match status" value="1"/>
</dbReference>
<dbReference type="Pfam" id="PF05573">
    <property type="entry name" value="NosL"/>
    <property type="match status" value="1"/>
</dbReference>
<dbReference type="Gene3D" id="3.30.70.2050">
    <property type="match status" value="1"/>
</dbReference>
<reference evidence="3 4" key="1">
    <citation type="submission" date="2019-02" db="EMBL/GenBank/DDBJ databases">
        <title>Genomic Encyclopedia of Type Strains, Phase IV (KMG-IV): sequencing the most valuable type-strain genomes for metagenomic binning, comparative biology and taxonomic classification.</title>
        <authorList>
            <person name="Goeker M."/>
        </authorList>
    </citation>
    <scope>NUCLEOTIDE SEQUENCE [LARGE SCALE GENOMIC DNA]</scope>
    <source>
        <strain evidence="3 4">DSM 21223</strain>
    </source>
</reference>
<proteinExistence type="predicted"/>
<protein>
    <submittedName>
        <fullName evidence="3">Nitrous oxide reductase accessory protein NosL</fullName>
    </submittedName>
</protein>
<keyword evidence="4" id="KW-1185">Reference proteome</keyword>
<sequence>MDRRTLFKGLLALTVVGQAEAAEPAAEPGADPAPLDHELEKYPRCVVCNMDRRRFHYARHLTHYADDHVDGTCSLECTAEMMLRERRRGFKAIYGPDFGAEGEPKPLVDVAAATYLLGSRLPGTMTRRSKYVFADPVVAQRVRQEQGGELATFDEALAASMAEKAEQLGRRYRNDQERLRRKKDGAAS</sequence>
<dbReference type="EMBL" id="SHKM01000002">
    <property type="protein sequence ID" value="RZT76632.1"/>
    <property type="molecule type" value="Genomic_DNA"/>
</dbReference>
<dbReference type="PANTHER" id="PTHR41247:SF1">
    <property type="entry name" value="HTH-TYPE TRANSCRIPTIONAL REPRESSOR YCNK"/>
    <property type="match status" value="1"/>
</dbReference>
<evidence type="ECO:0000313" key="4">
    <source>
        <dbReference type="Proteomes" id="UP000292136"/>
    </source>
</evidence>
<evidence type="ECO:0000313" key="3">
    <source>
        <dbReference type="EMBL" id="RZT76632.1"/>
    </source>
</evidence>
<feature type="chain" id="PRO_5045187965" evidence="2">
    <location>
        <begin position="22"/>
        <end position="188"/>
    </location>
</feature>
<dbReference type="InterPro" id="IPR008719">
    <property type="entry name" value="N2O_reductase_NosL"/>
</dbReference>
<comment type="caution">
    <text evidence="3">The sequence shown here is derived from an EMBL/GenBank/DDBJ whole genome shotgun (WGS) entry which is preliminary data.</text>
</comment>
<feature type="signal peptide" evidence="2">
    <location>
        <begin position="1"/>
        <end position="21"/>
    </location>
</feature>
<feature type="compositionally biased region" description="Basic residues" evidence="1">
    <location>
        <begin position="179"/>
        <end position="188"/>
    </location>
</feature>
<dbReference type="SUPFAM" id="SSF160387">
    <property type="entry name" value="NosL/MerB-like"/>
    <property type="match status" value="1"/>
</dbReference>
<organism evidence="3 4">
    <name type="scientific">Azospira oryzae</name>
    <dbReference type="NCBI Taxonomy" id="146939"/>
    <lineage>
        <taxon>Bacteria</taxon>
        <taxon>Pseudomonadati</taxon>
        <taxon>Pseudomonadota</taxon>
        <taxon>Betaproteobacteria</taxon>
        <taxon>Rhodocyclales</taxon>
        <taxon>Rhodocyclaceae</taxon>
        <taxon>Azospira</taxon>
    </lineage>
</organism>
<evidence type="ECO:0000256" key="2">
    <source>
        <dbReference type="SAM" id="SignalP"/>
    </source>
</evidence>
<dbReference type="RefSeq" id="WP_130459750.1">
    <property type="nucleotide sequence ID" value="NZ_SHKM01000002.1"/>
</dbReference>